<reference evidence="2 3" key="1">
    <citation type="submission" date="2024-06" db="EMBL/GenBank/DDBJ databases">
        <title>The Natural Products Discovery Center: Release of the First 8490 Sequenced Strains for Exploring Actinobacteria Biosynthetic Diversity.</title>
        <authorList>
            <person name="Kalkreuter E."/>
            <person name="Kautsar S.A."/>
            <person name="Yang D."/>
            <person name="Bader C.D."/>
            <person name="Teijaro C.N."/>
            <person name="Fluegel L."/>
            <person name="Davis C.M."/>
            <person name="Simpson J.R."/>
            <person name="Lauterbach L."/>
            <person name="Steele A.D."/>
            <person name="Gui C."/>
            <person name="Meng S."/>
            <person name="Li G."/>
            <person name="Viehrig K."/>
            <person name="Ye F."/>
            <person name="Su P."/>
            <person name="Kiefer A.F."/>
            <person name="Nichols A."/>
            <person name="Cepeda A.J."/>
            <person name="Yan W."/>
            <person name="Fan B."/>
            <person name="Jiang Y."/>
            <person name="Adhikari A."/>
            <person name="Zheng C.-J."/>
            <person name="Schuster L."/>
            <person name="Cowan T.M."/>
            <person name="Smanski M.J."/>
            <person name="Chevrette M.G."/>
            <person name="De Carvalho L.P.S."/>
            <person name="Shen B."/>
        </authorList>
    </citation>
    <scope>NUCLEOTIDE SEQUENCE [LARGE SCALE GENOMIC DNA]</scope>
    <source>
        <strain evidence="2 3">NPDC053791</strain>
    </source>
</reference>
<dbReference type="RefSeq" id="WP_366090925.1">
    <property type="nucleotide sequence ID" value="NZ_JBFASG010000062.1"/>
</dbReference>
<keyword evidence="1" id="KW-0472">Membrane</keyword>
<proteinExistence type="predicted"/>
<evidence type="ECO:0000313" key="3">
    <source>
        <dbReference type="Proteomes" id="UP001552479"/>
    </source>
</evidence>
<keyword evidence="3" id="KW-1185">Reference proteome</keyword>
<name>A0ABV3J5D7_9ACTN</name>
<dbReference type="Proteomes" id="UP001552479">
    <property type="component" value="Unassembled WGS sequence"/>
</dbReference>
<evidence type="ECO:0000256" key="1">
    <source>
        <dbReference type="SAM" id="Phobius"/>
    </source>
</evidence>
<dbReference type="EMBL" id="JBFASG010000062">
    <property type="protein sequence ID" value="MEV4927893.1"/>
    <property type="molecule type" value="Genomic_DNA"/>
</dbReference>
<comment type="caution">
    <text evidence="2">The sequence shown here is derived from an EMBL/GenBank/DDBJ whole genome shotgun (WGS) entry which is preliminary data.</text>
</comment>
<organism evidence="2 3">
    <name type="scientific">Streptomyces roseoverticillatus</name>
    <dbReference type="NCBI Taxonomy" id="66429"/>
    <lineage>
        <taxon>Bacteria</taxon>
        <taxon>Bacillati</taxon>
        <taxon>Actinomycetota</taxon>
        <taxon>Actinomycetes</taxon>
        <taxon>Kitasatosporales</taxon>
        <taxon>Streptomycetaceae</taxon>
        <taxon>Streptomyces</taxon>
    </lineage>
</organism>
<protein>
    <submittedName>
        <fullName evidence="2">Uncharacterized protein</fullName>
    </submittedName>
</protein>
<keyword evidence="1" id="KW-0812">Transmembrane</keyword>
<keyword evidence="1" id="KW-1133">Transmembrane helix</keyword>
<evidence type="ECO:0000313" key="2">
    <source>
        <dbReference type="EMBL" id="MEV4927893.1"/>
    </source>
</evidence>
<accession>A0ABV3J5D7</accession>
<sequence>MARRIRMAIALGMGAAAAAVIWSRLRPYGLPWDLMAICILPAAGTIASTVLHLSEVFSATTHRCTAPGCSFRIRTTGVDAAEHRRWQETAAAHPEHRLPRSV</sequence>
<feature type="transmembrane region" description="Helical" evidence="1">
    <location>
        <begin position="34"/>
        <end position="53"/>
    </location>
</feature>
<gene>
    <name evidence="2" type="ORF">AB0L03_34675</name>
</gene>